<reference evidence="2" key="1">
    <citation type="journal article" date="2013" name="Genetics">
        <title>The draft genome and transcriptome of Panagrellus redivivus are shaped by the harsh demands of a free-living lifestyle.</title>
        <authorList>
            <person name="Srinivasan J."/>
            <person name="Dillman A.R."/>
            <person name="Macchietto M.G."/>
            <person name="Heikkinen L."/>
            <person name="Lakso M."/>
            <person name="Fracchia K.M."/>
            <person name="Antoshechkin I."/>
            <person name="Mortazavi A."/>
            <person name="Wong G."/>
            <person name="Sternberg P.W."/>
        </authorList>
    </citation>
    <scope>NUCLEOTIDE SEQUENCE [LARGE SCALE GENOMIC DNA]</scope>
    <source>
        <strain evidence="2">MT8872</strain>
    </source>
</reference>
<proteinExistence type="predicted"/>
<protein>
    <submittedName>
        <fullName evidence="3">BEN domain-containing protein</fullName>
    </submittedName>
</protein>
<keyword evidence="2" id="KW-1185">Reference proteome</keyword>
<accession>A0A7E4WAH9</accession>
<dbReference type="Proteomes" id="UP000492821">
    <property type="component" value="Unassembled WGS sequence"/>
</dbReference>
<evidence type="ECO:0000256" key="1">
    <source>
        <dbReference type="SAM" id="MobiDB-lite"/>
    </source>
</evidence>
<feature type="region of interest" description="Disordered" evidence="1">
    <location>
        <begin position="87"/>
        <end position="139"/>
    </location>
</feature>
<sequence>MATLKICGYVDGNSVCYFEGPLEMGTILGQAVTSTLESISMEGEVIQSYFFIPLGRRPIAAKPESKTIANAVYTVYLADAGLNMDDNVDALDQSGEVPGPSNRETTPTPPVSAESPVLAAPSPGYSIATDPSMPSKNDLPESLRQHNLFEVLRKFAGSNQKAVCSDTIQKLTKNRALTTENLNFVVGALKRVIIAEPNFDPSESGIEAWPNKQIRKAYFFHLAKTFPCLLDHIGEIVGHPRRAKLCKALSNYRANFQRYVPRGASKCRADSSDVSTPTPKAYRSKERSHNSIQSSKFTDIVKVESHFTDSDYENP</sequence>
<evidence type="ECO:0000313" key="3">
    <source>
        <dbReference type="WBParaSite" id="Pan_g8928.t1"/>
    </source>
</evidence>
<dbReference type="AlphaFoldDB" id="A0A7E4WAH9"/>
<organism evidence="2 3">
    <name type="scientific">Panagrellus redivivus</name>
    <name type="common">Microworm</name>
    <dbReference type="NCBI Taxonomy" id="6233"/>
    <lineage>
        <taxon>Eukaryota</taxon>
        <taxon>Metazoa</taxon>
        <taxon>Ecdysozoa</taxon>
        <taxon>Nematoda</taxon>
        <taxon>Chromadorea</taxon>
        <taxon>Rhabditida</taxon>
        <taxon>Tylenchina</taxon>
        <taxon>Panagrolaimomorpha</taxon>
        <taxon>Panagrolaimoidea</taxon>
        <taxon>Panagrolaimidae</taxon>
        <taxon>Panagrellus</taxon>
    </lineage>
</organism>
<dbReference type="WBParaSite" id="Pan_g8928.t1">
    <property type="protein sequence ID" value="Pan_g8928.t1"/>
    <property type="gene ID" value="Pan_g8928"/>
</dbReference>
<evidence type="ECO:0000313" key="2">
    <source>
        <dbReference type="Proteomes" id="UP000492821"/>
    </source>
</evidence>
<feature type="region of interest" description="Disordered" evidence="1">
    <location>
        <begin position="267"/>
        <end position="295"/>
    </location>
</feature>
<name>A0A7E4WAH9_PANRE</name>
<reference evidence="3" key="2">
    <citation type="submission" date="2020-10" db="UniProtKB">
        <authorList>
            <consortium name="WormBaseParasite"/>
        </authorList>
    </citation>
    <scope>IDENTIFICATION</scope>
</reference>